<dbReference type="Proteomes" id="UP000501812">
    <property type="component" value="Chromosome"/>
</dbReference>
<keyword evidence="2" id="KW-1185">Reference proteome</keyword>
<evidence type="ECO:0000313" key="2">
    <source>
        <dbReference type="Proteomes" id="UP000501812"/>
    </source>
</evidence>
<organism evidence="1 2">
    <name type="scientific">Luteolibacter luteus</name>
    <dbReference type="NCBI Taxonomy" id="2728835"/>
    <lineage>
        <taxon>Bacteria</taxon>
        <taxon>Pseudomonadati</taxon>
        <taxon>Verrucomicrobiota</taxon>
        <taxon>Verrucomicrobiia</taxon>
        <taxon>Verrucomicrobiales</taxon>
        <taxon>Verrucomicrobiaceae</taxon>
        <taxon>Luteolibacter</taxon>
    </lineage>
</organism>
<name>A0A858RP63_9BACT</name>
<dbReference type="InterPro" id="IPR011990">
    <property type="entry name" value="TPR-like_helical_dom_sf"/>
</dbReference>
<gene>
    <name evidence="1" type="ORF">HHL09_21815</name>
</gene>
<dbReference type="Gene3D" id="1.25.40.10">
    <property type="entry name" value="Tetratricopeptide repeat domain"/>
    <property type="match status" value="1"/>
</dbReference>
<reference evidence="1 2" key="1">
    <citation type="submission" date="2020-04" db="EMBL/GenBank/DDBJ databases">
        <title>Luteolibacter sp. G-1-1-1 isolated from soil.</title>
        <authorList>
            <person name="Dahal R.H."/>
        </authorList>
    </citation>
    <scope>NUCLEOTIDE SEQUENCE [LARGE SCALE GENOMIC DNA]</scope>
    <source>
        <strain evidence="1 2">G-1-1-1</strain>
    </source>
</reference>
<proteinExistence type="predicted"/>
<evidence type="ECO:0008006" key="3">
    <source>
        <dbReference type="Google" id="ProtNLM"/>
    </source>
</evidence>
<sequence>MFGSVMNEPYVIPPETYATVLRLVSDIVSAAETDDEVLRTRAYDRLLDCCETETAAGRGSGFIWEALADVTDEDEQRLEYYRKGLALGRANREPVQTILLEMGRIHVKRGDHRQALPFLEEARSIAIAESDDGTEGAASALLLQLPDLD</sequence>
<accession>A0A858RP63</accession>
<dbReference type="RefSeq" id="WP_169456763.1">
    <property type="nucleotide sequence ID" value="NZ_CP051774.1"/>
</dbReference>
<evidence type="ECO:0000313" key="1">
    <source>
        <dbReference type="EMBL" id="QJE98304.1"/>
    </source>
</evidence>
<dbReference type="AlphaFoldDB" id="A0A858RP63"/>
<dbReference type="KEGG" id="luo:HHL09_21815"/>
<protein>
    <recommendedName>
        <fullName evidence="3">Tetratricopeptide repeat protein</fullName>
    </recommendedName>
</protein>
<dbReference type="EMBL" id="CP051774">
    <property type="protein sequence ID" value="QJE98304.1"/>
    <property type="molecule type" value="Genomic_DNA"/>
</dbReference>